<dbReference type="EC" id="2.4.1.250" evidence="4"/>
<dbReference type="PANTHER" id="PTHR46401:SF2">
    <property type="entry name" value="GLYCOSYLTRANSFERASE WBBK-RELATED"/>
    <property type="match status" value="1"/>
</dbReference>
<dbReference type="GO" id="GO:0009103">
    <property type="term" value="P:lipopolysaccharide biosynthetic process"/>
    <property type="evidence" value="ECO:0007669"/>
    <property type="project" value="TreeGrafter"/>
</dbReference>
<keyword evidence="1 4" id="KW-0808">Transferase</keyword>
<dbReference type="InterPro" id="IPR028098">
    <property type="entry name" value="Glyco_trans_4-like_N"/>
</dbReference>
<proteinExistence type="predicted"/>
<sequence>MKILYDHQAFVYQVFGGVSRYFAEIIDNLPGNITFEIAIKRSNNIYLNNKNLVANLLPDYDIETNFLPYIHSTKKKNLFKLLAKILPQHFPFSKYYNRIYAQEKLSDNSFDLFHATYYDPYFLTLLKGKPFVLTIHDMIDEIYGIGHYTPKRKLLLAHHATHIIAVSHQTKKDIVRILNINPEKISVVYHASALKVVSSDITLPTNYILFVGGRTQGYKNFHFFIKTVSEILSLCKDLEIVCVGSSFTAEEKKIFKDLQISERIHFINATEEELFTIYHNAKIFVFPSLYEGFGIPILEAFQAGCPVILSNSSCFPEIAGNAALYFEESNQESLKEAIILMYTKKELRDKYIFLGTERLKVFSWEKAAKQTAEVYNKILIPKL</sequence>
<feature type="domain" description="Glycosyltransferase subfamily 4-like N-terminal" evidence="3">
    <location>
        <begin position="82"/>
        <end position="190"/>
    </location>
</feature>
<feature type="domain" description="Glycosyl transferase family 1" evidence="2">
    <location>
        <begin position="205"/>
        <end position="352"/>
    </location>
</feature>
<evidence type="ECO:0000259" key="2">
    <source>
        <dbReference type="Pfam" id="PF00534"/>
    </source>
</evidence>
<dbReference type="SUPFAM" id="SSF53756">
    <property type="entry name" value="UDP-Glycosyltransferase/glycogen phosphorylase"/>
    <property type="match status" value="1"/>
</dbReference>
<dbReference type="PANTHER" id="PTHR46401">
    <property type="entry name" value="GLYCOSYLTRANSFERASE WBBK-RELATED"/>
    <property type="match status" value="1"/>
</dbReference>
<name>A0A5J4QX83_9ZZZZ</name>
<protein>
    <submittedName>
        <fullName evidence="4">D-inositol 3-phosphate glycosyltransferase</fullName>
        <ecNumber evidence="4">2.4.1.250</ecNumber>
    </submittedName>
</protein>
<dbReference type="Pfam" id="PF13439">
    <property type="entry name" value="Glyco_transf_4"/>
    <property type="match status" value="1"/>
</dbReference>
<dbReference type="EMBL" id="SNRY01002264">
    <property type="protein sequence ID" value="KAA6325929.1"/>
    <property type="molecule type" value="Genomic_DNA"/>
</dbReference>
<gene>
    <name evidence="4" type="ORF">EZS27_024909</name>
</gene>
<dbReference type="Gene3D" id="3.40.50.2000">
    <property type="entry name" value="Glycogen Phosphorylase B"/>
    <property type="match status" value="2"/>
</dbReference>
<accession>A0A5J4QX83</accession>
<keyword evidence="4" id="KW-0328">Glycosyltransferase</keyword>
<evidence type="ECO:0000256" key="1">
    <source>
        <dbReference type="ARBA" id="ARBA00022679"/>
    </source>
</evidence>
<dbReference type="AlphaFoldDB" id="A0A5J4QX83"/>
<dbReference type="Pfam" id="PF00534">
    <property type="entry name" value="Glycos_transf_1"/>
    <property type="match status" value="1"/>
</dbReference>
<reference evidence="4" key="1">
    <citation type="submission" date="2019-03" db="EMBL/GenBank/DDBJ databases">
        <title>Single cell metagenomics reveals metabolic interactions within the superorganism composed of flagellate Streblomastix strix and complex community of Bacteroidetes bacteria on its surface.</title>
        <authorList>
            <person name="Treitli S.C."/>
            <person name="Kolisko M."/>
            <person name="Husnik F."/>
            <person name="Keeling P."/>
            <person name="Hampl V."/>
        </authorList>
    </citation>
    <scope>NUCLEOTIDE SEQUENCE</scope>
    <source>
        <strain evidence="4">STM</strain>
    </source>
</reference>
<dbReference type="GO" id="GO:0102710">
    <property type="term" value="F:D-inositol-3-phosphate glycosyltransferase activity"/>
    <property type="evidence" value="ECO:0007669"/>
    <property type="project" value="UniProtKB-EC"/>
</dbReference>
<evidence type="ECO:0000313" key="4">
    <source>
        <dbReference type="EMBL" id="KAA6325929.1"/>
    </source>
</evidence>
<evidence type="ECO:0000259" key="3">
    <source>
        <dbReference type="Pfam" id="PF13439"/>
    </source>
</evidence>
<comment type="caution">
    <text evidence="4">The sequence shown here is derived from an EMBL/GenBank/DDBJ whole genome shotgun (WGS) entry which is preliminary data.</text>
</comment>
<dbReference type="CDD" id="cd03809">
    <property type="entry name" value="GT4_MtfB-like"/>
    <property type="match status" value="1"/>
</dbReference>
<organism evidence="4">
    <name type="scientific">termite gut metagenome</name>
    <dbReference type="NCBI Taxonomy" id="433724"/>
    <lineage>
        <taxon>unclassified sequences</taxon>
        <taxon>metagenomes</taxon>
        <taxon>organismal metagenomes</taxon>
    </lineage>
</organism>
<dbReference type="InterPro" id="IPR001296">
    <property type="entry name" value="Glyco_trans_1"/>
</dbReference>